<feature type="binding site" evidence="10">
    <location>
        <position position="390"/>
    </location>
    <ligand>
        <name>Mn(2+)</name>
        <dbReference type="ChEBI" id="CHEBI:29035"/>
    </ligand>
</feature>
<feature type="active site" description="Proton donor/acceptor" evidence="9">
    <location>
        <position position="493"/>
    </location>
</feature>
<evidence type="ECO:0000313" key="13">
    <source>
        <dbReference type="EMBL" id="GJN93306.1"/>
    </source>
</evidence>
<accession>A0AAV5GLU9</accession>
<keyword evidence="4" id="KW-0812">Transmembrane</keyword>
<dbReference type="PANTHER" id="PTHR10896">
    <property type="entry name" value="GALACTOSYLGALACTOSYLXYLOSYLPROTEIN 3-BETA-GLUCURONOSYLTRANSFERASE BETA-1,3-GLUCURONYLTRANSFERASE"/>
    <property type="match status" value="1"/>
</dbReference>
<evidence type="ECO:0000256" key="11">
    <source>
        <dbReference type="PIRSR" id="PIRSR605027-4"/>
    </source>
</evidence>
<name>A0AAV5GLU9_9BASI</name>
<feature type="domain" description="Exostosin GT47" evidence="12">
    <location>
        <begin position="29"/>
        <end position="160"/>
    </location>
</feature>
<feature type="site" description="Interaction with galactose moiety of substrate glycoprotein" evidence="11">
    <location>
        <position position="423"/>
    </location>
</feature>
<dbReference type="InterPro" id="IPR029044">
    <property type="entry name" value="Nucleotide-diphossugar_trans"/>
</dbReference>
<dbReference type="AlphaFoldDB" id="A0AAV5GLU9"/>
<keyword evidence="8" id="KW-0325">Glycoprotein</keyword>
<dbReference type="Pfam" id="PF03016">
    <property type="entry name" value="Exostosin_GT47"/>
    <property type="match status" value="1"/>
</dbReference>
<keyword evidence="3" id="KW-0808">Transferase</keyword>
<keyword evidence="5" id="KW-0735">Signal-anchor</keyword>
<comment type="similarity">
    <text evidence="2">Belongs to the glycosyltransferase 43 family.</text>
</comment>
<gene>
    <name evidence="13" type="ORF">Rhopal_006353-T1</name>
</gene>
<evidence type="ECO:0000256" key="2">
    <source>
        <dbReference type="ARBA" id="ARBA00007706"/>
    </source>
</evidence>
<comment type="subcellular location">
    <subcellularLocation>
        <location evidence="1">Membrane</location>
        <topology evidence="1">Single-pass type II membrane protein</topology>
    </subcellularLocation>
</comment>
<dbReference type="GO" id="GO:0000139">
    <property type="term" value="C:Golgi membrane"/>
    <property type="evidence" value="ECO:0007669"/>
    <property type="project" value="TreeGrafter"/>
</dbReference>
<dbReference type="GO" id="GO:0046872">
    <property type="term" value="F:metal ion binding"/>
    <property type="evidence" value="ECO:0007669"/>
    <property type="project" value="UniProtKB-KW"/>
</dbReference>
<dbReference type="PANTHER" id="PTHR10896:SF65">
    <property type="entry name" value="GALACTOSYLGALACTOSYLXYLOSYLPROTEIN 3-BETA-GLUCURONOSYLTRANSFERASE 3"/>
    <property type="match status" value="1"/>
</dbReference>
<keyword evidence="7" id="KW-0472">Membrane</keyword>
<organism evidence="13 14">
    <name type="scientific">Rhodotorula paludigena</name>
    <dbReference type="NCBI Taxonomy" id="86838"/>
    <lineage>
        <taxon>Eukaryota</taxon>
        <taxon>Fungi</taxon>
        <taxon>Dikarya</taxon>
        <taxon>Basidiomycota</taxon>
        <taxon>Pucciniomycotina</taxon>
        <taxon>Microbotryomycetes</taxon>
        <taxon>Sporidiobolales</taxon>
        <taxon>Sporidiobolaceae</taxon>
        <taxon>Rhodotorula</taxon>
    </lineage>
</organism>
<dbReference type="Gene3D" id="3.90.550.10">
    <property type="entry name" value="Spore Coat Polysaccharide Biosynthesis Protein SpsA, Chain A"/>
    <property type="match status" value="1"/>
</dbReference>
<dbReference type="Proteomes" id="UP001342314">
    <property type="component" value="Unassembled WGS sequence"/>
</dbReference>
<evidence type="ECO:0000256" key="8">
    <source>
        <dbReference type="ARBA" id="ARBA00023180"/>
    </source>
</evidence>
<dbReference type="SUPFAM" id="SSF53448">
    <property type="entry name" value="Nucleotide-diphospho-sugar transferases"/>
    <property type="match status" value="1"/>
</dbReference>
<evidence type="ECO:0000256" key="9">
    <source>
        <dbReference type="PIRSR" id="PIRSR605027-1"/>
    </source>
</evidence>
<evidence type="ECO:0000259" key="12">
    <source>
        <dbReference type="Pfam" id="PF03016"/>
    </source>
</evidence>
<keyword evidence="14" id="KW-1185">Reference proteome</keyword>
<dbReference type="InterPro" id="IPR005027">
    <property type="entry name" value="Glyco_trans_43"/>
</dbReference>
<dbReference type="GO" id="GO:0015018">
    <property type="term" value="F:galactosylgalactosylxylosylprotein 3-beta-glucuronosyltransferase activity"/>
    <property type="evidence" value="ECO:0007669"/>
    <property type="project" value="InterPro"/>
</dbReference>
<evidence type="ECO:0000313" key="14">
    <source>
        <dbReference type="Proteomes" id="UP001342314"/>
    </source>
</evidence>
<evidence type="ECO:0000256" key="1">
    <source>
        <dbReference type="ARBA" id="ARBA00004606"/>
    </source>
</evidence>
<comment type="caution">
    <text evidence="13">The sequence shown here is derived from an EMBL/GenBank/DDBJ whole genome shotgun (WGS) entry which is preliminary data.</text>
</comment>
<proteinExistence type="inferred from homology"/>
<dbReference type="InterPro" id="IPR040911">
    <property type="entry name" value="Exostosin_GT47"/>
</dbReference>
<evidence type="ECO:0000256" key="10">
    <source>
        <dbReference type="PIRSR" id="PIRSR605027-3"/>
    </source>
</evidence>
<evidence type="ECO:0000256" key="3">
    <source>
        <dbReference type="ARBA" id="ARBA00022679"/>
    </source>
</evidence>
<evidence type="ECO:0000256" key="7">
    <source>
        <dbReference type="ARBA" id="ARBA00023136"/>
    </source>
</evidence>
<dbReference type="GO" id="GO:0050650">
    <property type="term" value="P:chondroitin sulfate proteoglycan biosynthetic process"/>
    <property type="evidence" value="ECO:0007669"/>
    <property type="project" value="TreeGrafter"/>
</dbReference>
<dbReference type="GO" id="GO:0005975">
    <property type="term" value="P:carbohydrate metabolic process"/>
    <property type="evidence" value="ECO:0007669"/>
    <property type="project" value="TreeGrafter"/>
</dbReference>
<keyword evidence="6" id="KW-1133">Transmembrane helix</keyword>
<evidence type="ECO:0000256" key="6">
    <source>
        <dbReference type="ARBA" id="ARBA00022989"/>
    </source>
</evidence>
<dbReference type="EMBL" id="BQKY01000013">
    <property type="protein sequence ID" value="GJN93306.1"/>
    <property type="molecule type" value="Genomic_DNA"/>
</dbReference>
<sequence>MVKDDVVVWGIERIPWQTRDELAWFHQAPYPSMLHLAYKPPPIPAPSLAQWQARQARRFLLSFGGKSVPNSSNSGKGPHNGFQLRQHIASTLLQRKTTLNSSDADVALRFFSPQSSRADIAALHLDMAQSTFCLQPPGDSPTRKGFFDSILLGCIPVIFRRDTYSRIPLRGYDGQPVDLEDEVAYFLDADSLISNVTSDEGDLVDRLRAVPAAEVSRRQQAIGGLAHKLQYSLPTAAEHPADILGWGSDDAFEMLVRQLLEIRDVGGLFSCALLIILSLYAFRSSATSTQLFLITPTKDTITRYPHLLVFAQSLVASPSASSLTWIVVEDANEPDTAVAALLAETGLKHHYIAVPTRATGVHRGVEQRNAALDFLADEGYDGVVYFADDDNAYRPALWSLLRTVERNTFLILPVGNTGYMGWEGPVVSAVTPATATAAESKDRFVIEQWCCDYCVRRWNVDMSGFAFHTSLLQGAREQRAARFDLATDPGFLESNFLDLLDGRKRSSLVLHAELLRRVHVWHNYGKPFHRAGLYDADWTTEATLALRLVNETDVARGYSWAARDLPRARMLAE</sequence>
<protein>
    <recommendedName>
        <fullName evidence="12">Exostosin GT47 domain-containing protein</fullName>
    </recommendedName>
</protein>
<reference evidence="13 14" key="1">
    <citation type="submission" date="2021-12" db="EMBL/GenBank/DDBJ databases">
        <title>High titer production of polyol ester of fatty acids by Rhodotorula paludigena BS15 towards product separation-free biomass refinery.</title>
        <authorList>
            <person name="Mano J."/>
            <person name="Ono H."/>
            <person name="Tanaka T."/>
            <person name="Naito K."/>
            <person name="Sushida H."/>
            <person name="Ike M."/>
            <person name="Tokuyasu K."/>
            <person name="Kitaoka M."/>
        </authorList>
    </citation>
    <scope>NUCLEOTIDE SEQUENCE [LARGE SCALE GENOMIC DNA]</scope>
    <source>
        <strain evidence="13 14">BS15</strain>
    </source>
</reference>
<dbReference type="Pfam" id="PF03360">
    <property type="entry name" value="Glyco_transf_43"/>
    <property type="match status" value="1"/>
</dbReference>
<evidence type="ECO:0000256" key="5">
    <source>
        <dbReference type="ARBA" id="ARBA00022968"/>
    </source>
</evidence>
<keyword evidence="10" id="KW-0464">Manganese</keyword>
<evidence type="ECO:0000256" key="4">
    <source>
        <dbReference type="ARBA" id="ARBA00022692"/>
    </source>
</evidence>
<comment type="cofactor">
    <cofactor evidence="10">
        <name>Mn(2+)</name>
        <dbReference type="ChEBI" id="CHEBI:29035"/>
    </cofactor>
</comment>
<keyword evidence="10" id="KW-0479">Metal-binding</keyword>